<protein>
    <submittedName>
        <fullName evidence="1">Uncharacterized protein</fullName>
    </submittedName>
</protein>
<evidence type="ECO:0000313" key="2">
    <source>
        <dbReference type="Proteomes" id="UP000287166"/>
    </source>
</evidence>
<organism evidence="1 2">
    <name type="scientific">Sparassis crispa</name>
    <dbReference type="NCBI Taxonomy" id="139825"/>
    <lineage>
        <taxon>Eukaryota</taxon>
        <taxon>Fungi</taxon>
        <taxon>Dikarya</taxon>
        <taxon>Basidiomycota</taxon>
        <taxon>Agaricomycotina</taxon>
        <taxon>Agaricomycetes</taxon>
        <taxon>Polyporales</taxon>
        <taxon>Sparassidaceae</taxon>
        <taxon>Sparassis</taxon>
    </lineage>
</organism>
<dbReference type="GeneID" id="38777562"/>
<keyword evidence="2" id="KW-1185">Reference proteome</keyword>
<evidence type="ECO:0000313" key="1">
    <source>
        <dbReference type="EMBL" id="GBE80645.1"/>
    </source>
</evidence>
<dbReference type="OrthoDB" id="2736021at2759"/>
<dbReference type="Proteomes" id="UP000287166">
    <property type="component" value="Unassembled WGS sequence"/>
</dbReference>
<proteinExistence type="predicted"/>
<name>A0A401GEU0_9APHY</name>
<accession>A0A401GEU0</accession>
<reference evidence="1 2" key="1">
    <citation type="journal article" date="2018" name="Sci. Rep.">
        <title>Genome sequence of the cauliflower mushroom Sparassis crispa (Hanabiratake) and its association with beneficial usage.</title>
        <authorList>
            <person name="Kiyama R."/>
            <person name="Furutani Y."/>
            <person name="Kawaguchi K."/>
            <person name="Nakanishi T."/>
        </authorList>
    </citation>
    <scope>NUCLEOTIDE SEQUENCE [LARGE SCALE GENOMIC DNA]</scope>
</reference>
<sequence length="167" mass="18119">MPPASPEQVSANLTLKDAQVIFQVIGQISADEDNATLDGIHDGPNAEESRLAASCWIEARPDFISCIQWNRIPTAVAAVAAAVPGPGPVEVSSMLRADPETGKVKLKVHWNQAANPAIPMFDCAGNLVQVETAELHGRPLRVLFWIHCGEYNSRRVLLAELIYLVDI</sequence>
<dbReference type="AlphaFoldDB" id="A0A401GEU0"/>
<comment type="caution">
    <text evidence="1">The sequence shown here is derived from an EMBL/GenBank/DDBJ whole genome shotgun (WGS) entry which is preliminary data.</text>
</comment>
<dbReference type="EMBL" id="BFAD01000003">
    <property type="protein sequence ID" value="GBE80645.1"/>
    <property type="molecule type" value="Genomic_DNA"/>
</dbReference>
<dbReference type="RefSeq" id="XP_027611558.1">
    <property type="nucleotide sequence ID" value="XM_027755757.1"/>
</dbReference>
<gene>
    <name evidence="1" type="ORF">SCP_0303620</name>
</gene>
<dbReference type="InParanoid" id="A0A401GEU0"/>